<proteinExistence type="predicted"/>
<reference evidence="1" key="1">
    <citation type="submission" date="2020-07" db="EMBL/GenBank/DDBJ databases">
        <title>Multicomponent nature underlies the extraordinary mechanical properties of spider dragline silk.</title>
        <authorList>
            <person name="Kono N."/>
            <person name="Nakamura H."/>
            <person name="Mori M."/>
            <person name="Yoshida Y."/>
            <person name="Ohtoshi R."/>
            <person name="Malay A.D."/>
            <person name="Moran D.A.P."/>
            <person name="Tomita M."/>
            <person name="Numata K."/>
            <person name="Arakawa K."/>
        </authorList>
    </citation>
    <scope>NUCLEOTIDE SEQUENCE</scope>
</reference>
<protein>
    <submittedName>
        <fullName evidence="1">Uncharacterized protein</fullName>
    </submittedName>
</protein>
<sequence length="79" mass="9351">MEEEFYRRANRELSDLRKWKKRLSSRDAASELIENHFLYRNNRGMDASGSSEVDLFKGDCFMAGQCQGWRFFMAADLFL</sequence>
<comment type="caution">
    <text evidence="1">The sequence shown here is derived from an EMBL/GenBank/DDBJ whole genome shotgun (WGS) entry which is preliminary data.</text>
</comment>
<organism evidence="1 2">
    <name type="scientific">Trichonephila clavata</name>
    <name type="common">Joro spider</name>
    <name type="synonym">Nephila clavata</name>
    <dbReference type="NCBI Taxonomy" id="2740835"/>
    <lineage>
        <taxon>Eukaryota</taxon>
        <taxon>Metazoa</taxon>
        <taxon>Ecdysozoa</taxon>
        <taxon>Arthropoda</taxon>
        <taxon>Chelicerata</taxon>
        <taxon>Arachnida</taxon>
        <taxon>Araneae</taxon>
        <taxon>Araneomorphae</taxon>
        <taxon>Entelegynae</taxon>
        <taxon>Araneoidea</taxon>
        <taxon>Nephilidae</taxon>
        <taxon>Trichonephila</taxon>
    </lineage>
</organism>
<accession>A0A8X6G7Q9</accession>
<dbReference type="EMBL" id="BMAO01021636">
    <property type="protein sequence ID" value="GFQ76258.1"/>
    <property type="molecule type" value="Genomic_DNA"/>
</dbReference>
<keyword evidence="2" id="KW-1185">Reference proteome</keyword>
<dbReference type="Proteomes" id="UP000887116">
    <property type="component" value="Unassembled WGS sequence"/>
</dbReference>
<dbReference type="AlphaFoldDB" id="A0A8X6G7Q9"/>
<gene>
    <name evidence="1" type="ORF">TNCT_386941</name>
</gene>
<evidence type="ECO:0000313" key="2">
    <source>
        <dbReference type="Proteomes" id="UP000887116"/>
    </source>
</evidence>
<evidence type="ECO:0000313" key="1">
    <source>
        <dbReference type="EMBL" id="GFQ76258.1"/>
    </source>
</evidence>
<name>A0A8X6G7Q9_TRICU</name>